<name>A0A2P6PHE6_ROSCH</name>
<dbReference type="GO" id="GO:0004163">
    <property type="term" value="F:diphosphomevalonate decarboxylase activity"/>
    <property type="evidence" value="ECO:0007669"/>
    <property type="project" value="UniProtKB-EC"/>
</dbReference>
<proteinExistence type="predicted"/>
<sequence length="42" mass="4484">MISNSLFVLAVFALGKLMNKKEDQSQLSAIARQGSGSALEET</sequence>
<dbReference type="EMBL" id="PDCK01000045">
    <property type="protein sequence ID" value="PRQ21350.1"/>
    <property type="molecule type" value="Genomic_DNA"/>
</dbReference>
<reference evidence="2 3" key="1">
    <citation type="journal article" date="2018" name="Nat. Genet.">
        <title>The Rosa genome provides new insights in the design of modern roses.</title>
        <authorList>
            <person name="Bendahmane M."/>
        </authorList>
    </citation>
    <scope>NUCLEOTIDE SEQUENCE [LARGE SCALE GENOMIC DNA]</scope>
    <source>
        <strain evidence="3">cv. Old Blush</strain>
    </source>
</reference>
<dbReference type="InterPro" id="IPR014721">
    <property type="entry name" value="Ribsml_uS5_D2-typ_fold_subgr"/>
</dbReference>
<keyword evidence="2" id="KW-0456">Lyase</keyword>
<feature type="chain" id="PRO_5015121182" evidence="1">
    <location>
        <begin position="16"/>
        <end position="42"/>
    </location>
</feature>
<dbReference type="Gramene" id="PRQ21350">
    <property type="protein sequence ID" value="PRQ21350"/>
    <property type="gene ID" value="RchiOBHm_Chr7g0238251"/>
</dbReference>
<evidence type="ECO:0000256" key="1">
    <source>
        <dbReference type="SAM" id="SignalP"/>
    </source>
</evidence>
<evidence type="ECO:0000313" key="3">
    <source>
        <dbReference type="Proteomes" id="UP000238479"/>
    </source>
</evidence>
<comment type="caution">
    <text evidence="2">The sequence shown here is derived from an EMBL/GenBank/DDBJ whole genome shotgun (WGS) entry which is preliminary data.</text>
</comment>
<dbReference type="AlphaFoldDB" id="A0A2P6PHE6"/>
<feature type="signal peptide" evidence="1">
    <location>
        <begin position="1"/>
        <end position="15"/>
    </location>
</feature>
<dbReference type="Gene3D" id="3.30.230.10">
    <property type="match status" value="1"/>
</dbReference>
<organism evidence="2 3">
    <name type="scientific">Rosa chinensis</name>
    <name type="common">China rose</name>
    <dbReference type="NCBI Taxonomy" id="74649"/>
    <lineage>
        <taxon>Eukaryota</taxon>
        <taxon>Viridiplantae</taxon>
        <taxon>Streptophyta</taxon>
        <taxon>Embryophyta</taxon>
        <taxon>Tracheophyta</taxon>
        <taxon>Spermatophyta</taxon>
        <taxon>Magnoliopsida</taxon>
        <taxon>eudicotyledons</taxon>
        <taxon>Gunneridae</taxon>
        <taxon>Pentapetalae</taxon>
        <taxon>rosids</taxon>
        <taxon>fabids</taxon>
        <taxon>Rosales</taxon>
        <taxon>Rosaceae</taxon>
        <taxon>Rosoideae</taxon>
        <taxon>Rosoideae incertae sedis</taxon>
        <taxon>Rosa</taxon>
    </lineage>
</organism>
<keyword evidence="3" id="KW-1185">Reference proteome</keyword>
<keyword evidence="1" id="KW-0732">Signal</keyword>
<evidence type="ECO:0000313" key="2">
    <source>
        <dbReference type="EMBL" id="PRQ21350.1"/>
    </source>
</evidence>
<protein>
    <submittedName>
        <fullName evidence="2">Putative diphosphomevalonate decarboxylase</fullName>
        <ecNumber evidence="2">4.1.1.33</ecNumber>
    </submittedName>
</protein>
<dbReference type="EC" id="4.1.1.33" evidence="2"/>
<dbReference type="Proteomes" id="UP000238479">
    <property type="component" value="Chromosome 7"/>
</dbReference>
<accession>A0A2P6PHE6</accession>
<gene>
    <name evidence="2" type="ORF">RchiOBHm_Chr7g0238251</name>
</gene>